<accession>A0ABX0HDH6</accession>
<proteinExistence type="predicted"/>
<dbReference type="CDD" id="cd02980">
    <property type="entry name" value="TRX_Fd_family"/>
    <property type="match status" value="1"/>
</dbReference>
<comment type="caution">
    <text evidence="1">The sequence shown here is derived from an EMBL/GenBank/DDBJ whole genome shotgun (WGS) entry which is preliminary data.</text>
</comment>
<protein>
    <submittedName>
        <fullName evidence="1">(2Fe-2S) ferredoxin domain-containing protein</fullName>
    </submittedName>
</protein>
<dbReference type="EMBL" id="JAANYN010000012">
    <property type="protein sequence ID" value="NHE59365.1"/>
    <property type="molecule type" value="Genomic_DNA"/>
</dbReference>
<sequence length="80" mass="9017">MKKRRKFIFVCSGSDCKSNGARNFAGKIKQILNEGEFRGKFKMVKTKCMDCCKSGPVAVVNNQLIKKADLDQLISELKED</sequence>
<keyword evidence="2" id="KW-1185">Reference proteome</keyword>
<dbReference type="Pfam" id="PF01257">
    <property type="entry name" value="2Fe-2S_thioredx"/>
    <property type="match status" value="1"/>
</dbReference>
<dbReference type="InterPro" id="IPR036249">
    <property type="entry name" value="Thioredoxin-like_sf"/>
</dbReference>
<dbReference type="Proteomes" id="UP000649799">
    <property type="component" value="Unassembled WGS sequence"/>
</dbReference>
<dbReference type="Gene3D" id="3.40.30.10">
    <property type="entry name" value="Glutaredoxin"/>
    <property type="match status" value="1"/>
</dbReference>
<evidence type="ECO:0000313" key="2">
    <source>
        <dbReference type="Proteomes" id="UP000649799"/>
    </source>
</evidence>
<name>A0ABX0HDH6_9BACT</name>
<gene>
    <name evidence="1" type="ORF">G9Q97_21345</name>
</gene>
<dbReference type="RefSeq" id="WP_166150678.1">
    <property type="nucleotide sequence ID" value="NZ_JAANYN010000012.1"/>
</dbReference>
<organism evidence="1 2">
    <name type="scientific">Cyclobacterium plantarum</name>
    <dbReference type="NCBI Taxonomy" id="2716263"/>
    <lineage>
        <taxon>Bacteria</taxon>
        <taxon>Pseudomonadati</taxon>
        <taxon>Bacteroidota</taxon>
        <taxon>Cytophagia</taxon>
        <taxon>Cytophagales</taxon>
        <taxon>Cyclobacteriaceae</taxon>
        <taxon>Cyclobacterium</taxon>
    </lineage>
</organism>
<reference evidence="1 2" key="1">
    <citation type="submission" date="2020-03" db="EMBL/GenBank/DDBJ databases">
        <title>Cyclobacterium plantarum sp. nov., a marine bacterium isolated from a coastal-marine wetland.</title>
        <authorList>
            <person name="Sanchez-Porro C."/>
            <person name="Ventosa A."/>
            <person name="Amoozegar M."/>
        </authorList>
    </citation>
    <scope>NUCLEOTIDE SEQUENCE [LARGE SCALE GENOMIC DNA]</scope>
    <source>
        <strain evidence="1 2">GBPx2</strain>
    </source>
</reference>
<evidence type="ECO:0000313" key="1">
    <source>
        <dbReference type="EMBL" id="NHE59365.1"/>
    </source>
</evidence>
<dbReference type="SUPFAM" id="SSF52833">
    <property type="entry name" value="Thioredoxin-like"/>
    <property type="match status" value="1"/>
</dbReference>